<organism evidence="2 3">
    <name type="scientific">Terfezia boudieri ATCC MYA-4762</name>
    <dbReference type="NCBI Taxonomy" id="1051890"/>
    <lineage>
        <taxon>Eukaryota</taxon>
        <taxon>Fungi</taxon>
        <taxon>Dikarya</taxon>
        <taxon>Ascomycota</taxon>
        <taxon>Pezizomycotina</taxon>
        <taxon>Pezizomycetes</taxon>
        <taxon>Pezizales</taxon>
        <taxon>Pezizaceae</taxon>
        <taxon>Terfezia</taxon>
    </lineage>
</organism>
<evidence type="ECO:0000313" key="1">
    <source>
        <dbReference type="EMBL" id="RPB21770.1"/>
    </source>
</evidence>
<keyword evidence="3" id="KW-1185">Reference proteome</keyword>
<dbReference type="EMBL" id="ML121557">
    <property type="protein sequence ID" value="RPB21776.1"/>
    <property type="molecule type" value="Genomic_DNA"/>
</dbReference>
<sequence length="216" mass="23470">MQPPPPVRLVLLSATGNLPLPSRDATTCPHCTSLPVPNLPAIPTLPSAQTILTTCPKSIGTIFRVDIQPPGSDNTPSYRPHRISSSTTANRRYYTHGEYVMVRVPESRLREFADFLRQNASVTVDPRFAPFISGSESSLSLGLDVGLVLGGEADVRLAVYHSTLLPVWGVIRACSWPGTAVNMQFCWLNERGKRAVGLKDEVCTLMWEVNGNGGSV</sequence>
<dbReference type="Proteomes" id="UP000267821">
    <property type="component" value="Unassembled WGS sequence"/>
</dbReference>
<evidence type="ECO:0000313" key="2">
    <source>
        <dbReference type="EMBL" id="RPB21776.1"/>
    </source>
</evidence>
<gene>
    <name evidence="1" type="ORF">L211DRAFT_840390</name>
    <name evidence="2" type="ORF">L211DRAFT_840404</name>
</gene>
<protein>
    <submittedName>
        <fullName evidence="2">Uncharacterized protein</fullName>
    </submittedName>
</protein>
<dbReference type="OrthoDB" id="5462712at2759"/>
<evidence type="ECO:0000313" key="3">
    <source>
        <dbReference type="Proteomes" id="UP000267821"/>
    </source>
</evidence>
<name>A0A3N4LGB7_9PEZI</name>
<accession>A0A3N4LGB7</accession>
<proteinExistence type="predicted"/>
<reference evidence="2 3" key="1">
    <citation type="journal article" date="2018" name="Nat. Ecol. Evol.">
        <title>Pezizomycetes genomes reveal the molecular basis of ectomycorrhizal truffle lifestyle.</title>
        <authorList>
            <person name="Murat C."/>
            <person name="Payen T."/>
            <person name="Noel B."/>
            <person name="Kuo A."/>
            <person name="Morin E."/>
            <person name="Chen J."/>
            <person name="Kohler A."/>
            <person name="Krizsan K."/>
            <person name="Balestrini R."/>
            <person name="Da Silva C."/>
            <person name="Montanini B."/>
            <person name="Hainaut M."/>
            <person name="Levati E."/>
            <person name="Barry K.W."/>
            <person name="Belfiori B."/>
            <person name="Cichocki N."/>
            <person name="Clum A."/>
            <person name="Dockter R.B."/>
            <person name="Fauchery L."/>
            <person name="Guy J."/>
            <person name="Iotti M."/>
            <person name="Le Tacon F."/>
            <person name="Lindquist E.A."/>
            <person name="Lipzen A."/>
            <person name="Malagnac F."/>
            <person name="Mello A."/>
            <person name="Molinier V."/>
            <person name="Miyauchi S."/>
            <person name="Poulain J."/>
            <person name="Riccioni C."/>
            <person name="Rubini A."/>
            <person name="Sitrit Y."/>
            <person name="Splivallo R."/>
            <person name="Traeger S."/>
            <person name="Wang M."/>
            <person name="Zifcakova L."/>
            <person name="Wipf D."/>
            <person name="Zambonelli A."/>
            <person name="Paolocci F."/>
            <person name="Nowrousian M."/>
            <person name="Ottonello S."/>
            <person name="Baldrian P."/>
            <person name="Spatafora J.W."/>
            <person name="Henrissat B."/>
            <person name="Nagy L.G."/>
            <person name="Aury J.M."/>
            <person name="Wincker P."/>
            <person name="Grigoriev I.V."/>
            <person name="Bonfante P."/>
            <person name="Martin F.M."/>
        </authorList>
    </citation>
    <scope>NUCLEOTIDE SEQUENCE [LARGE SCALE GENOMIC DNA]</scope>
    <source>
        <strain evidence="2 3">ATCC MYA-4762</strain>
    </source>
</reference>
<dbReference type="AlphaFoldDB" id="A0A3N4LGB7"/>
<dbReference type="EMBL" id="ML121557">
    <property type="protein sequence ID" value="RPB21770.1"/>
    <property type="molecule type" value="Genomic_DNA"/>
</dbReference>